<protein>
    <recommendedName>
        <fullName evidence="5">oxaloacetate tautomerase</fullName>
        <ecNumber evidence="5">5.3.2.2</ecNumber>
    </recommendedName>
    <alternativeName>
        <fullName evidence="3">Fumarylacetoacetate hydrolase domain-containing protein 1</fullName>
    </alternativeName>
</protein>
<dbReference type="SUPFAM" id="SSF56529">
    <property type="entry name" value="FAH"/>
    <property type="match status" value="1"/>
</dbReference>
<evidence type="ECO:0000256" key="3">
    <source>
        <dbReference type="ARBA" id="ARBA00042340"/>
    </source>
</evidence>
<sequence>MTSLQLQNFVKHGKKIMAATTNYRSLLQVLNVPWPEKPTIFLKPTTSYITEGQAIEIPKGFSVNQEIELGVVIEKRCKDIDEREAMEHVGGYCVALDMTATCQMKEARSKGLPWLIGKGFDTACPVSRFISKDEIPDPNNLELWCCVNGKLEEEGNTKDFIFTIPYLISYISHFITLEPYDVLLTGTPGMSAVKPGDEITVFVL</sequence>
<accession>A0A8K0GF37</accession>
<comment type="caution">
    <text evidence="7">The sequence shown here is derived from an EMBL/GenBank/DDBJ whole genome shotgun (WGS) entry which is preliminary data.</text>
</comment>
<evidence type="ECO:0000313" key="7">
    <source>
        <dbReference type="EMBL" id="KAF2899472.1"/>
    </source>
</evidence>
<dbReference type="EC" id="5.3.2.2" evidence="5"/>
<organism evidence="7 8">
    <name type="scientific">Ignelater luminosus</name>
    <name type="common">Cucubano</name>
    <name type="synonym">Pyrophorus luminosus</name>
    <dbReference type="NCBI Taxonomy" id="2038154"/>
    <lineage>
        <taxon>Eukaryota</taxon>
        <taxon>Metazoa</taxon>
        <taxon>Ecdysozoa</taxon>
        <taxon>Arthropoda</taxon>
        <taxon>Hexapoda</taxon>
        <taxon>Insecta</taxon>
        <taxon>Pterygota</taxon>
        <taxon>Neoptera</taxon>
        <taxon>Endopterygota</taxon>
        <taxon>Coleoptera</taxon>
        <taxon>Polyphaga</taxon>
        <taxon>Elateriformia</taxon>
        <taxon>Elateroidea</taxon>
        <taxon>Elateridae</taxon>
        <taxon>Agrypninae</taxon>
        <taxon>Pyrophorini</taxon>
        <taxon>Ignelater</taxon>
    </lineage>
</organism>
<evidence type="ECO:0000256" key="5">
    <source>
        <dbReference type="ARBA" id="ARBA00044973"/>
    </source>
</evidence>
<dbReference type="Pfam" id="PF01557">
    <property type="entry name" value="FAA_hydrolase"/>
    <property type="match status" value="1"/>
</dbReference>
<dbReference type="Gene3D" id="3.90.850.10">
    <property type="entry name" value="Fumarylacetoacetase-like, C-terminal domain"/>
    <property type="match status" value="1"/>
</dbReference>
<evidence type="ECO:0000259" key="6">
    <source>
        <dbReference type="Pfam" id="PF01557"/>
    </source>
</evidence>
<dbReference type="AlphaFoldDB" id="A0A8K0GF37"/>
<comment type="similarity">
    <text evidence="1">Belongs to the FAH family.</text>
</comment>
<dbReference type="Proteomes" id="UP000801492">
    <property type="component" value="Unassembled WGS sequence"/>
</dbReference>
<dbReference type="PANTHER" id="PTHR11820:SF7">
    <property type="entry name" value="ACYLPYRUVASE FAHD1, MITOCHONDRIAL"/>
    <property type="match status" value="1"/>
</dbReference>
<comment type="catalytic activity">
    <reaction evidence="4">
        <text>oxaloacetate = enol-oxaloacetate</text>
        <dbReference type="Rhea" id="RHEA:16021"/>
        <dbReference type="ChEBI" id="CHEBI:16452"/>
        <dbReference type="ChEBI" id="CHEBI:17479"/>
        <dbReference type="EC" id="5.3.2.2"/>
    </reaction>
    <physiologicalReaction direction="right-to-left" evidence="4">
        <dbReference type="Rhea" id="RHEA:16023"/>
    </physiologicalReaction>
</comment>
<dbReference type="InterPro" id="IPR011234">
    <property type="entry name" value="Fumarylacetoacetase-like_C"/>
</dbReference>
<proteinExistence type="inferred from homology"/>
<dbReference type="InterPro" id="IPR036663">
    <property type="entry name" value="Fumarylacetoacetase_C_sf"/>
</dbReference>
<keyword evidence="8" id="KW-1185">Reference proteome</keyword>
<dbReference type="GO" id="GO:0018773">
    <property type="term" value="F:acetylpyruvate hydrolase activity"/>
    <property type="evidence" value="ECO:0007669"/>
    <property type="project" value="TreeGrafter"/>
</dbReference>
<evidence type="ECO:0000256" key="2">
    <source>
        <dbReference type="ARBA" id="ARBA00022723"/>
    </source>
</evidence>
<feature type="domain" description="Fumarylacetoacetase-like C-terminal" evidence="6">
    <location>
        <begin position="15"/>
        <end position="201"/>
    </location>
</feature>
<dbReference type="GO" id="GO:0005739">
    <property type="term" value="C:mitochondrion"/>
    <property type="evidence" value="ECO:0007669"/>
    <property type="project" value="TreeGrafter"/>
</dbReference>
<name>A0A8K0GF37_IGNLU</name>
<dbReference type="GO" id="GO:0050163">
    <property type="term" value="F:oxaloacetate tautomerase activity"/>
    <property type="evidence" value="ECO:0007669"/>
    <property type="project" value="UniProtKB-EC"/>
</dbReference>
<evidence type="ECO:0000256" key="4">
    <source>
        <dbReference type="ARBA" id="ARBA00044911"/>
    </source>
</evidence>
<keyword evidence="2" id="KW-0479">Metal-binding</keyword>
<dbReference type="OrthoDB" id="411064at2759"/>
<reference evidence="7" key="1">
    <citation type="submission" date="2019-08" db="EMBL/GenBank/DDBJ databases">
        <title>The genome of the North American firefly Photinus pyralis.</title>
        <authorList>
            <consortium name="Photinus pyralis genome working group"/>
            <person name="Fallon T.R."/>
            <person name="Sander Lower S.E."/>
            <person name="Weng J.-K."/>
        </authorList>
    </citation>
    <scope>NUCLEOTIDE SEQUENCE</scope>
    <source>
        <strain evidence="7">TRF0915ILg1</strain>
        <tissue evidence="7">Whole body</tissue>
    </source>
</reference>
<evidence type="ECO:0000256" key="1">
    <source>
        <dbReference type="ARBA" id="ARBA00010211"/>
    </source>
</evidence>
<dbReference type="EMBL" id="VTPC01002790">
    <property type="protein sequence ID" value="KAF2899472.1"/>
    <property type="molecule type" value="Genomic_DNA"/>
</dbReference>
<dbReference type="GO" id="GO:0046872">
    <property type="term" value="F:metal ion binding"/>
    <property type="evidence" value="ECO:0007669"/>
    <property type="project" value="UniProtKB-KW"/>
</dbReference>
<dbReference type="PANTHER" id="PTHR11820">
    <property type="entry name" value="ACYLPYRUVASE"/>
    <property type="match status" value="1"/>
</dbReference>
<evidence type="ECO:0000313" key="8">
    <source>
        <dbReference type="Proteomes" id="UP000801492"/>
    </source>
</evidence>
<gene>
    <name evidence="7" type="ORF">ILUMI_06703</name>
</gene>